<organism evidence="10 11">
    <name type="scientific">Miscanthus lutarioriparius</name>
    <dbReference type="NCBI Taxonomy" id="422564"/>
    <lineage>
        <taxon>Eukaryota</taxon>
        <taxon>Viridiplantae</taxon>
        <taxon>Streptophyta</taxon>
        <taxon>Embryophyta</taxon>
        <taxon>Tracheophyta</taxon>
        <taxon>Spermatophyta</taxon>
        <taxon>Magnoliopsida</taxon>
        <taxon>Liliopsida</taxon>
        <taxon>Poales</taxon>
        <taxon>Poaceae</taxon>
        <taxon>PACMAD clade</taxon>
        <taxon>Panicoideae</taxon>
        <taxon>Andropogonodae</taxon>
        <taxon>Andropogoneae</taxon>
        <taxon>Saccharinae</taxon>
        <taxon>Miscanthus</taxon>
    </lineage>
</organism>
<dbReference type="FunFam" id="3.20.20.70:FF:000424">
    <property type="entry name" value="Inosine-5'-monophosphate dehydrogenase 2"/>
    <property type="match status" value="1"/>
</dbReference>
<evidence type="ECO:0000256" key="5">
    <source>
        <dbReference type="ARBA" id="ARBA00022958"/>
    </source>
</evidence>
<evidence type="ECO:0000256" key="1">
    <source>
        <dbReference type="ARBA" id="ARBA00001958"/>
    </source>
</evidence>
<dbReference type="GO" id="GO:0003938">
    <property type="term" value="F:IMP dehydrogenase activity"/>
    <property type="evidence" value="ECO:0007669"/>
    <property type="project" value="UniProtKB-EC"/>
</dbReference>
<dbReference type="Pfam" id="PF00478">
    <property type="entry name" value="IMPDH"/>
    <property type="match status" value="1"/>
</dbReference>
<keyword evidence="5" id="KW-0630">Potassium</keyword>
<evidence type="ECO:0000256" key="2">
    <source>
        <dbReference type="ARBA" id="ARBA00005502"/>
    </source>
</evidence>
<comment type="catalytic activity">
    <reaction evidence="8">
        <text>IMP + NAD(+) + H2O = XMP + NADH + H(+)</text>
        <dbReference type="Rhea" id="RHEA:11708"/>
        <dbReference type="ChEBI" id="CHEBI:15377"/>
        <dbReference type="ChEBI" id="CHEBI:15378"/>
        <dbReference type="ChEBI" id="CHEBI:57464"/>
        <dbReference type="ChEBI" id="CHEBI:57540"/>
        <dbReference type="ChEBI" id="CHEBI:57945"/>
        <dbReference type="ChEBI" id="CHEBI:58053"/>
        <dbReference type="EC" id="1.1.1.205"/>
    </reaction>
</comment>
<dbReference type="SUPFAM" id="SSF51412">
    <property type="entry name" value="Inosine monophosphate dehydrogenase (IMPDH)"/>
    <property type="match status" value="1"/>
</dbReference>
<comment type="similarity">
    <text evidence="2">Belongs to the IMPDH/GMPR family.</text>
</comment>
<dbReference type="PROSITE" id="PS51257">
    <property type="entry name" value="PROKAR_LIPOPROTEIN"/>
    <property type="match status" value="1"/>
</dbReference>
<dbReference type="GO" id="GO:0006177">
    <property type="term" value="P:GMP biosynthetic process"/>
    <property type="evidence" value="ECO:0007669"/>
    <property type="project" value="UniProtKB-KW"/>
</dbReference>
<sequence>MVSRRCASSCRASPAPTTMSSSCRGNVIKFAKKMYPDVDLIGGNVVTIAQAQNFIQAGADGLRVGMGSGSICTTQEVCAVGRGQATAVCKVSSYAKDHNVPVIADGGISNSGHIVKAPALEASTVL</sequence>
<protein>
    <recommendedName>
        <fullName evidence="9">IMP dehydrogenase/GMP reductase domain-containing protein</fullName>
    </recommendedName>
</protein>
<keyword evidence="11" id="KW-1185">Reference proteome</keyword>
<dbReference type="PROSITE" id="PS00487">
    <property type="entry name" value="IMP_DH_GMP_RED"/>
    <property type="match status" value="1"/>
</dbReference>
<proteinExistence type="inferred from homology"/>
<dbReference type="PANTHER" id="PTHR11911">
    <property type="entry name" value="INOSINE-5-MONOPHOSPHATE DEHYDROGENASE RELATED"/>
    <property type="match status" value="1"/>
</dbReference>
<dbReference type="SMART" id="SM01240">
    <property type="entry name" value="IMPDH"/>
    <property type="match status" value="1"/>
</dbReference>
<keyword evidence="6" id="KW-0560">Oxidoreductase</keyword>
<evidence type="ECO:0000313" key="11">
    <source>
        <dbReference type="Proteomes" id="UP000604825"/>
    </source>
</evidence>
<evidence type="ECO:0000313" key="10">
    <source>
        <dbReference type="EMBL" id="CAD6214855.1"/>
    </source>
</evidence>
<evidence type="ECO:0000256" key="3">
    <source>
        <dbReference type="ARBA" id="ARBA00022749"/>
    </source>
</evidence>
<comment type="cofactor">
    <cofactor evidence="1">
        <name>K(+)</name>
        <dbReference type="ChEBI" id="CHEBI:29103"/>
    </cofactor>
</comment>
<dbReference type="Proteomes" id="UP000604825">
    <property type="component" value="Unassembled WGS sequence"/>
</dbReference>
<evidence type="ECO:0000259" key="9">
    <source>
        <dbReference type="Pfam" id="PF00478"/>
    </source>
</evidence>
<evidence type="ECO:0000256" key="6">
    <source>
        <dbReference type="ARBA" id="ARBA00023002"/>
    </source>
</evidence>
<accession>A0A811N4E4</accession>
<keyword evidence="3" id="KW-0332">GMP biosynthesis</keyword>
<dbReference type="PANTHER" id="PTHR11911:SF111">
    <property type="entry name" value="INOSINE-5'-MONOPHOSPHATE DEHYDROGENASE"/>
    <property type="match status" value="1"/>
</dbReference>
<comment type="caution">
    <text evidence="10">The sequence shown here is derived from an EMBL/GenBank/DDBJ whole genome shotgun (WGS) entry which is preliminary data.</text>
</comment>
<dbReference type="InterPro" id="IPR001093">
    <property type="entry name" value="IMP_DH_GMPRt"/>
</dbReference>
<dbReference type="OrthoDB" id="1688120at2759"/>
<dbReference type="AlphaFoldDB" id="A0A811N4E4"/>
<evidence type="ECO:0000256" key="7">
    <source>
        <dbReference type="ARBA" id="ARBA00023027"/>
    </source>
</evidence>
<name>A0A811N4E4_9POAL</name>
<gene>
    <name evidence="10" type="ORF">NCGR_LOCUS10140</name>
</gene>
<dbReference type="EMBL" id="CAJGYO010000002">
    <property type="protein sequence ID" value="CAD6214855.1"/>
    <property type="molecule type" value="Genomic_DNA"/>
</dbReference>
<evidence type="ECO:0000256" key="8">
    <source>
        <dbReference type="ARBA" id="ARBA00048028"/>
    </source>
</evidence>
<reference evidence="10" key="1">
    <citation type="submission" date="2020-10" db="EMBL/GenBank/DDBJ databases">
        <authorList>
            <person name="Han B."/>
            <person name="Lu T."/>
            <person name="Zhao Q."/>
            <person name="Huang X."/>
            <person name="Zhao Y."/>
        </authorList>
    </citation>
    <scope>NUCLEOTIDE SEQUENCE</scope>
</reference>
<dbReference type="InterPro" id="IPR015875">
    <property type="entry name" value="IMP_DH/GMP_Rdtase_CS"/>
</dbReference>
<keyword evidence="7" id="KW-0520">NAD</keyword>
<dbReference type="InterPro" id="IPR005990">
    <property type="entry name" value="IMP_DH"/>
</dbReference>
<keyword evidence="4" id="KW-0658">Purine biosynthesis</keyword>
<evidence type="ECO:0000256" key="4">
    <source>
        <dbReference type="ARBA" id="ARBA00022755"/>
    </source>
</evidence>
<dbReference type="Gene3D" id="3.20.20.70">
    <property type="entry name" value="Aldolase class I"/>
    <property type="match status" value="1"/>
</dbReference>
<feature type="domain" description="IMP dehydrogenase/GMP reductase" evidence="9">
    <location>
        <begin position="25"/>
        <end position="126"/>
    </location>
</feature>
<dbReference type="GO" id="GO:0006183">
    <property type="term" value="P:GTP biosynthetic process"/>
    <property type="evidence" value="ECO:0007669"/>
    <property type="project" value="TreeGrafter"/>
</dbReference>
<dbReference type="GO" id="GO:0005737">
    <property type="term" value="C:cytoplasm"/>
    <property type="evidence" value="ECO:0007669"/>
    <property type="project" value="TreeGrafter"/>
</dbReference>
<dbReference type="InterPro" id="IPR013785">
    <property type="entry name" value="Aldolase_TIM"/>
</dbReference>